<evidence type="ECO:0000313" key="10">
    <source>
        <dbReference type="Proteomes" id="UP000316770"/>
    </source>
</evidence>
<reference evidence="9 10" key="1">
    <citation type="submission" date="2019-02" db="EMBL/GenBank/DDBJ databases">
        <title>Deep-cultivation of Planctomycetes and their phenomic and genomic characterization uncovers novel biology.</title>
        <authorList>
            <person name="Wiegand S."/>
            <person name="Jogler M."/>
            <person name="Boedeker C."/>
            <person name="Pinto D."/>
            <person name="Vollmers J."/>
            <person name="Rivas-Marin E."/>
            <person name="Kohn T."/>
            <person name="Peeters S.H."/>
            <person name="Heuer A."/>
            <person name="Rast P."/>
            <person name="Oberbeckmann S."/>
            <person name="Bunk B."/>
            <person name="Jeske O."/>
            <person name="Meyerdierks A."/>
            <person name="Storesund J.E."/>
            <person name="Kallscheuer N."/>
            <person name="Luecker S."/>
            <person name="Lage O.M."/>
            <person name="Pohl T."/>
            <person name="Merkel B.J."/>
            <person name="Hornburger P."/>
            <person name="Mueller R.-W."/>
            <person name="Bruemmer F."/>
            <person name="Labrenz M."/>
            <person name="Spormann A.M."/>
            <person name="Op den Camp H."/>
            <person name="Overmann J."/>
            <person name="Amann R."/>
            <person name="Jetten M.S.M."/>
            <person name="Mascher T."/>
            <person name="Medema M.H."/>
            <person name="Devos D.P."/>
            <person name="Kaster A.-K."/>
            <person name="Ovreas L."/>
            <person name="Rohde M."/>
            <person name="Galperin M.Y."/>
            <person name="Jogler C."/>
        </authorList>
    </citation>
    <scope>NUCLEOTIDE SEQUENCE [LARGE SCALE GENOMIC DNA]</scope>
    <source>
        <strain evidence="9 10">Mal33</strain>
    </source>
</reference>
<dbReference type="EC" id="2.7.11.1" evidence="9"/>
<keyword evidence="4 5" id="KW-0067">ATP-binding</keyword>
<feature type="transmembrane region" description="Helical" evidence="7">
    <location>
        <begin position="502"/>
        <end position="526"/>
    </location>
</feature>
<dbReference type="RefSeq" id="WP_145282824.1">
    <property type="nucleotide sequence ID" value="NZ_CP036318.1"/>
</dbReference>
<keyword evidence="3 9" id="KW-0418">Kinase</keyword>
<dbReference type="InterPro" id="IPR011009">
    <property type="entry name" value="Kinase-like_dom_sf"/>
</dbReference>
<dbReference type="InterPro" id="IPR008271">
    <property type="entry name" value="Ser/Thr_kinase_AS"/>
</dbReference>
<proteinExistence type="predicted"/>
<evidence type="ECO:0000256" key="1">
    <source>
        <dbReference type="ARBA" id="ARBA00022679"/>
    </source>
</evidence>
<feature type="transmembrane region" description="Helical" evidence="7">
    <location>
        <begin position="439"/>
        <end position="458"/>
    </location>
</feature>
<dbReference type="PROSITE" id="PS00108">
    <property type="entry name" value="PROTEIN_KINASE_ST"/>
    <property type="match status" value="1"/>
</dbReference>
<evidence type="ECO:0000256" key="4">
    <source>
        <dbReference type="ARBA" id="ARBA00022840"/>
    </source>
</evidence>
<accession>A0A518IPS5</accession>
<feature type="region of interest" description="Disordered" evidence="6">
    <location>
        <begin position="1"/>
        <end position="48"/>
    </location>
</feature>
<organism evidence="9 10">
    <name type="scientific">Rosistilla oblonga</name>
    <dbReference type="NCBI Taxonomy" id="2527990"/>
    <lineage>
        <taxon>Bacteria</taxon>
        <taxon>Pseudomonadati</taxon>
        <taxon>Planctomycetota</taxon>
        <taxon>Planctomycetia</taxon>
        <taxon>Pirellulales</taxon>
        <taxon>Pirellulaceae</taxon>
        <taxon>Rosistilla</taxon>
    </lineage>
</organism>
<dbReference type="EMBL" id="CP036318">
    <property type="protein sequence ID" value="QDV55084.1"/>
    <property type="molecule type" value="Genomic_DNA"/>
</dbReference>
<dbReference type="GO" id="GO:0004674">
    <property type="term" value="F:protein serine/threonine kinase activity"/>
    <property type="evidence" value="ECO:0007669"/>
    <property type="project" value="UniProtKB-EC"/>
</dbReference>
<dbReference type="GO" id="GO:0005524">
    <property type="term" value="F:ATP binding"/>
    <property type="evidence" value="ECO:0007669"/>
    <property type="project" value="UniProtKB-UniRule"/>
</dbReference>
<keyword evidence="1 9" id="KW-0808">Transferase</keyword>
<keyword evidence="10" id="KW-1185">Reference proteome</keyword>
<evidence type="ECO:0000256" key="3">
    <source>
        <dbReference type="ARBA" id="ARBA00022777"/>
    </source>
</evidence>
<feature type="compositionally biased region" description="Basic and acidic residues" evidence="6">
    <location>
        <begin position="10"/>
        <end position="34"/>
    </location>
</feature>
<dbReference type="Pfam" id="PF00069">
    <property type="entry name" value="Pkinase"/>
    <property type="match status" value="1"/>
</dbReference>
<evidence type="ECO:0000313" key="9">
    <source>
        <dbReference type="EMBL" id="QDV55084.1"/>
    </source>
</evidence>
<dbReference type="PANTHER" id="PTHR43289">
    <property type="entry name" value="MITOGEN-ACTIVATED PROTEIN KINASE KINASE KINASE 20-RELATED"/>
    <property type="match status" value="1"/>
</dbReference>
<dbReference type="PROSITE" id="PS50011">
    <property type="entry name" value="PROTEIN_KINASE_DOM"/>
    <property type="match status" value="1"/>
</dbReference>
<dbReference type="Gene3D" id="3.30.200.20">
    <property type="entry name" value="Phosphorylase Kinase, domain 1"/>
    <property type="match status" value="1"/>
</dbReference>
<feature type="binding site" evidence="5">
    <location>
        <position position="122"/>
    </location>
    <ligand>
        <name>ATP</name>
        <dbReference type="ChEBI" id="CHEBI:30616"/>
    </ligand>
</feature>
<evidence type="ECO:0000256" key="2">
    <source>
        <dbReference type="ARBA" id="ARBA00022741"/>
    </source>
</evidence>
<dbReference type="PANTHER" id="PTHR43289:SF6">
    <property type="entry name" value="SERINE_THREONINE-PROTEIN KINASE NEKL-3"/>
    <property type="match status" value="1"/>
</dbReference>
<dbReference type="SMART" id="SM00220">
    <property type="entry name" value="S_TKc"/>
    <property type="match status" value="1"/>
</dbReference>
<dbReference type="Proteomes" id="UP000316770">
    <property type="component" value="Chromosome"/>
</dbReference>
<dbReference type="Gene3D" id="1.10.510.10">
    <property type="entry name" value="Transferase(Phosphotransferase) domain 1"/>
    <property type="match status" value="1"/>
</dbReference>
<dbReference type="InterPro" id="IPR017441">
    <property type="entry name" value="Protein_kinase_ATP_BS"/>
</dbReference>
<keyword evidence="7" id="KW-0812">Transmembrane</keyword>
<gene>
    <name evidence="9" type="primary">pknB_6</name>
    <name evidence="9" type="ORF">Mal33_10530</name>
</gene>
<dbReference type="CDD" id="cd14014">
    <property type="entry name" value="STKc_PknB_like"/>
    <property type="match status" value="1"/>
</dbReference>
<feature type="transmembrane region" description="Helical" evidence="7">
    <location>
        <begin position="405"/>
        <end position="427"/>
    </location>
</feature>
<name>A0A518IPS5_9BACT</name>
<dbReference type="PROSITE" id="PS00107">
    <property type="entry name" value="PROTEIN_KINASE_ATP"/>
    <property type="match status" value="1"/>
</dbReference>
<sequence length="546" mass="61042">MANPAADGDDPVRPASDRQFDESANSEDPRRDSSFTEPASDEFDENDEQFRAVVQRLQRRWPQDAKTDHKFETIDRSELKVASYASGTKVGRFILEHRVGQGGFGIVFKAIDPQLERDVAIKLPRVDCDSGQTDRIHREARILATLEHPNIVRVYEAGIDGDTSFIVSQFCDGPDLRLWLLSNDNHPSPEQSAELIAELADAIEYAHRNGVLHRDIKPGNVLLFPNNGSTPATSKPARCRLPFIPKITDFGLASMQSDDWSRTRTSVVIGTPMYMAPECMGAGTQRPGAGCDIYSLGAILYELLTKRPPLEGEFFGQLLHRIGNDVPVPPHVVFPDVPIDLSLICSKCLSKEVDDRYRSAEELHDDLRRFLDGQPIHARLPSWRDRFVRWASRPQRLQFAGHYTIWMHLAVVAWLVVQFATAIALGLKLPDMAAHIRDIAMVSCLLHLPNAWFGWRVFRGSRWAFTPSMFTSVASLAILCYSACNSSVAFDYNYPTSLSKVAIFSILIIVSLIDSLNYVVALPAHFRSAKPDSPFRQADDPDAGLT</sequence>
<evidence type="ECO:0000256" key="5">
    <source>
        <dbReference type="PROSITE-ProRule" id="PRU10141"/>
    </source>
</evidence>
<evidence type="ECO:0000259" key="8">
    <source>
        <dbReference type="PROSITE" id="PS50011"/>
    </source>
</evidence>
<keyword evidence="7" id="KW-0472">Membrane</keyword>
<dbReference type="AlphaFoldDB" id="A0A518IPS5"/>
<dbReference type="SUPFAM" id="SSF56112">
    <property type="entry name" value="Protein kinase-like (PK-like)"/>
    <property type="match status" value="1"/>
</dbReference>
<keyword evidence="7" id="KW-1133">Transmembrane helix</keyword>
<dbReference type="InterPro" id="IPR000719">
    <property type="entry name" value="Prot_kinase_dom"/>
</dbReference>
<evidence type="ECO:0000256" key="7">
    <source>
        <dbReference type="SAM" id="Phobius"/>
    </source>
</evidence>
<protein>
    <submittedName>
        <fullName evidence="9">Serine/threonine-protein kinase PknB</fullName>
        <ecNumber evidence="9">2.7.11.1</ecNumber>
    </submittedName>
</protein>
<evidence type="ECO:0000256" key="6">
    <source>
        <dbReference type="SAM" id="MobiDB-lite"/>
    </source>
</evidence>
<feature type="domain" description="Protein kinase" evidence="8">
    <location>
        <begin position="93"/>
        <end position="371"/>
    </location>
</feature>
<keyword evidence="2 5" id="KW-0547">Nucleotide-binding</keyword>
<feature type="transmembrane region" description="Helical" evidence="7">
    <location>
        <begin position="470"/>
        <end position="490"/>
    </location>
</feature>